<evidence type="ECO:0000313" key="5">
    <source>
        <dbReference type="Proteomes" id="UP001335183"/>
    </source>
</evidence>
<dbReference type="SUPFAM" id="SSF46689">
    <property type="entry name" value="Homeodomain-like"/>
    <property type="match status" value="1"/>
</dbReference>
<dbReference type="Pfam" id="PF17935">
    <property type="entry name" value="TetR_C_27"/>
    <property type="match status" value="1"/>
</dbReference>
<dbReference type="InterPro" id="IPR041478">
    <property type="entry name" value="TetR_C_27"/>
</dbReference>
<name>A0ABZ2D7A0_9SPHN</name>
<evidence type="ECO:0000313" key="4">
    <source>
        <dbReference type="EMBL" id="WWA47116.1"/>
    </source>
</evidence>
<feature type="domain" description="HTH tetR-type" evidence="3">
    <location>
        <begin position="9"/>
        <end position="69"/>
    </location>
</feature>
<dbReference type="InterPro" id="IPR001647">
    <property type="entry name" value="HTH_TetR"/>
</dbReference>
<protein>
    <recommendedName>
        <fullName evidence="3">HTH tetR-type domain-containing protein</fullName>
    </recommendedName>
</protein>
<dbReference type="EMBL" id="CP144918">
    <property type="protein sequence ID" value="WWA47116.1"/>
    <property type="molecule type" value="Genomic_DNA"/>
</dbReference>
<accession>A0ABZ2D7A0</accession>
<evidence type="ECO:0000256" key="1">
    <source>
        <dbReference type="ARBA" id="ARBA00023125"/>
    </source>
</evidence>
<sequence>MARAKADVATVRAKLLAEAERMLAQTRGRRLVLSELAQRVGMSQSYAHRFFPTKADLVRALAARWFREVEAASAEAASLDLAPAERLERWVLALLSLKRDRYDADPAVFDAYLALAADHMDLVAAHTDRLTDDLRRILSDLVSPADLERAVQTVEDATMLFRVPFAISRFRDRATDDRARAVVAALLPALSRPGGTATGG</sequence>
<reference evidence="4 5" key="1">
    <citation type="submission" date="2024-02" db="EMBL/GenBank/DDBJ databases">
        <title>The whole genome sequence of five bacterial samples isolated from Abu Dhabi Sabkha-shore region.</title>
        <authorList>
            <person name="Sudalaimuthuasari N."/>
            <person name="Sarfraz B."/>
            <person name="Tuyisabe J.D."/>
            <person name="Mugisha Ntwali L.D.M."/>
            <person name="Ali A.I.A.A."/>
            <person name="Almansoori S.Z.A."/>
            <person name="Alajami H.S.A."/>
            <person name="Almeqbaali A.A.S."/>
            <person name="Kundu B."/>
            <person name="Saeed E.E."/>
            <person name="Sukumarinath V."/>
            <person name="Mishra A.K."/>
            <person name="Hazzouri K.M."/>
            <person name="Almaskari R."/>
            <person name="Sharma A.K."/>
            <person name="Amiri K.M.A."/>
        </authorList>
    </citation>
    <scope>NUCLEOTIDE SEQUENCE [LARGE SCALE GENOMIC DNA]</scope>
    <source>
        <strain evidence="5">kcgeb_sd</strain>
    </source>
</reference>
<organism evidence="4 5">
    <name type="scientific">Pelagerythrobacter marensis</name>
    <dbReference type="NCBI Taxonomy" id="543877"/>
    <lineage>
        <taxon>Bacteria</taxon>
        <taxon>Pseudomonadati</taxon>
        <taxon>Pseudomonadota</taxon>
        <taxon>Alphaproteobacteria</taxon>
        <taxon>Sphingomonadales</taxon>
        <taxon>Erythrobacteraceae</taxon>
        <taxon>Pelagerythrobacter</taxon>
    </lineage>
</organism>
<feature type="DNA-binding region" description="H-T-H motif" evidence="2">
    <location>
        <begin position="32"/>
        <end position="51"/>
    </location>
</feature>
<dbReference type="RefSeq" id="WP_338446007.1">
    <property type="nucleotide sequence ID" value="NZ_CP144918.1"/>
</dbReference>
<evidence type="ECO:0000259" key="3">
    <source>
        <dbReference type="PROSITE" id="PS50977"/>
    </source>
</evidence>
<proteinExistence type="predicted"/>
<dbReference type="PROSITE" id="PS50977">
    <property type="entry name" value="HTH_TETR_2"/>
    <property type="match status" value="1"/>
</dbReference>
<keyword evidence="5" id="KW-1185">Reference proteome</keyword>
<dbReference type="InterPro" id="IPR009057">
    <property type="entry name" value="Homeodomain-like_sf"/>
</dbReference>
<dbReference type="Gene3D" id="1.10.357.10">
    <property type="entry name" value="Tetracycline Repressor, domain 2"/>
    <property type="match status" value="1"/>
</dbReference>
<gene>
    <name evidence="4" type="ORF">V5F89_12750</name>
</gene>
<evidence type="ECO:0000256" key="2">
    <source>
        <dbReference type="PROSITE-ProRule" id="PRU00335"/>
    </source>
</evidence>
<dbReference type="Proteomes" id="UP001335183">
    <property type="component" value="Chromosome"/>
</dbReference>
<keyword evidence="1 2" id="KW-0238">DNA-binding</keyword>